<accession>A0A9P8F9Q1</accession>
<proteinExistence type="predicted"/>
<feature type="non-terminal residue" evidence="2">
    <location>
        <position position="150"/>
    </location>
</feature>
<dbReference type="GO" id="GO:0031543">
    <property type="term" value="F:peptidyl-proline dioxygenase activity"/>
    <property type="evidence" value="ECO:0007669"/>
    <property type="project" value="TreeGrafter"/>
</dbReference>
<keyword evidence="3" id="KW-1185">Reference proteome</keyword>
<dbReference type="PANTHER" id="PTHR12117:SF0">
    <property type="entry name" value="PROLYL 3-HYDROXYLASE OGFOD1"/>
    <property type="match status" value="1"/>
</dbReference>
<dbReference type="AlphaFoldDB" id="A0A9P8F9Q1"/>
<evidence type="ECO:0000256" key="1">
    <source>
        <dbReference type="SAM" id="MobiDB-lite"/>
    </source>
</evidence>
<comment type="caution">
    <text evidence="2">The sequence shown here is derived from an EMBL/GenBank/DDBJ whole genome shotgun (WGS) entry which is preliminary data.</text>
</comment>
<evidence type="ECO:0000313" key="3">
    <source>
        <dbReference type="Proteomes" id="UP000729357"/>
    </source>
</evidence>
<reference evidence="2" key="1">
    <citation type="journal article" date="2021" name="J Fungi (Basel)">
        <title>Virulence traits and population genomics of the black yeast Aureobasidium melanogenum.</title>
        <authorList>
            <person name="Cernosa A."/>
            <person name="Sun X."/>
            <person name="Gostincar C."/>
            <person name="Fang C."/>
            <person name="Gunde-Cimerman N."/>
            <person name="Song Z."/>
        </authorList>
    </citation>
    <scope>NUCLEOTIDE SEQUENCE</scope>
    <source>
        <strain evidence="2">EXF-9298</strain>
    </source>
</reference>
<name>A0A9P8F9Q1_AURME</name>
<dbReference type="Gene3D" id="2.60.120.620">
    <property type="entry name" value="q2cbj1_9rhob like domain"/>
    <property type="match status" value="1"/>
</dbReference>
<dbReference type="GO" id="GO:0005737">
    <property type="term" value="C:cytoplasm"/>
    <property type="evidence" value="ECO:0007669"/>
    <property type="project" value="TreeGrafter"/>
</dbReference>
<evidence type="ECO:0000313" key="2">
    <source>
        <dbReference type="EMBL" id="KAG9956550.1"/>
    </source>
</evidence>
<dbReference type="Proteomes" id="UP000729357">
    <property type="component" value="Unassembled WGS sequence"/>
</dbReference>
<dbReference type="PANTHER" id="PTHR12117">
    <property type="entry name" value="HISTONE ACETYLTRANSFERASE COMPLEX"/>
    <property type="match status" value="1"/>
</dbReference>
<organism evidence="2 3">
    <name type="scientific">Aureobasidium melanogenum</name>
    <name type="common">Aureobasidium pullulans var. melanogenum</name>
    <dbReference type="NCBI Taxonomy" id="46634"/>
    <lineage>
        <taxon>Eukaryota</taxon>
        <taxon>Fungi</taxon>
        <taxon>Dikarya</taxon>
        <taxon>Ascomycota</taxon>
        <taxon>Pezizomycotina</taxon>
        <taxon>Dothideomycetes</taxon>
        <taxon>Dothideomycetidae</taxon>
        <taxon>Dothideales</taxon>
        <taxon>Saccotheciaceae</taxon>
        <taxon>Aureobasidium</taxon>
    </lineage>
</organism>
<sequence length="150" mass="16601">MVKRKHETTEADLNGSAKKTAKSQSDVHANFGDKLFDRHVVTKYRDDYAKSGPYLHTVVSGLINDSLLRSVRREIIDNVHFTPKETDIYKIHQSGDLANLSGLDPSALKLLPSLLTLRDSLYSSEFRAWVSEVSGAGPLSGKKTDMAVNV</sequence>
<protein>
    <submittedName>
        <fullName evidence="2">Uncharacterized protein</fullName>
    </submittedName>
</protein>
<reference evidence="2" key="2">
    <citation type="submission" date="2021-08" db="EMBL/GenBank/DDBJ databases">
        <authorList>
            <person name="Gostincar C."/>
            <person name="Sun X."/>
            <person name="Song Z."/>
            <person name="Gunde-Cimerman N."/>
        </authorList>
    </citation>
    <scope>NUCLEOTIDE SEQUENCE</scope>
    <source>
        <strain evidence="2">EXF-9298</strain>
    </source>
</reference>
<feature type="region of interest" description="Disordered" evidence="1">
    <location>
        <begin position="1"/>
        <end position="25"/>
    </location>
</feature>
<dbReference type="EMBL" id="JAHFXS010004245">
    <property type="protein sequence ID" value="KAG9956550.1"/>
    <property type="molecule type" value="Genomic_DNA"/>
</dbReference>
<dbReference type="InterPro" id="IPR051842">
    <property type="entry name" value="uS12_prolyl_hydroxylase"/>
</dbReference>
<gene>
    <name evidence="2" type="ORF">KCU98_g17357</name>
</gene>
<dbReference type="GO" id="GO:0006449">
    <property type="term" value="P:regulation of translational termination"/>
    <property type="evidence" value="ECO:0007669"/>
    <property type="project" value="TreeGrafter"/>
</dbReference>